<dbReference type="SMART" id="SM00028">
    <property type="entry name" value="TPR"/>
    <property type="match status" value="3"/>
</dbReference>
<organism evidence="3 4">
    <name type="scientific">Streptomonospora halophila</name>
    <dbReference type="NCBI Taxonomy" id="427369"/>
    <lineage>
        <taxon>Bacteria</taxon>
        <taxon>Bacillati</taxon>
        <taxon>Actinomycetota</taxon>
        <taxon>Actinomycetes</taxon>
        <taxon>Streptosporangiales</taxon>
        <taxon>Nocardiopsidaceae</taxon>
        <taxon>Streptomonospora</taxon>
    </lineage>
</organism>
<evidence type="ECO:0000313" key="4">
    <source>
        <dbReference type="Proteomes" id="UP001499993"/>
    </source>
</evidence>
<keyword evidence="1" id="KW-0677">Repeat</keyword>
<dbReference type="InterPro" id="IPR011717">
    <property type="entry name" value="TPR-4"/>
</dbReference>
<name>A0ABP9GUW9_9ACTN</name>
<comment type="caution">
    <text evidence="3">The sequence shown here is derived from an EMBL/GenBank/DDBJ whole genome shotgun (WGS) entry which is preliminary data.</text>
</comment>
<dbReference type="EMBL" id="BAABIK010000032">
    <property type="protein sequence ID" value="GAA4954123.1"/>
    <property type="molecule type" value="Genomic_DNA"/>
</dbReference>
<dbReference type="SUPFAM" id="SSF48452">
    <property type="entry name" value="TPR-like"/>
    <property type="match status" value="2"/>
</dbReference>
<dbReference type="RefSeq" id="WP_345558642.1">
    <property type="nucleotide sequence ID" value="NZ_BAABIK010000032.1"/>
</dbReference>
<reference evidence="4" key="1">
    <citation type="journal article" date="2019" name="Int. J. Syst. Evol. Microbiol.">
        <title>The Global Catalogue of Microorganisms (GCM) 10K type strain sequencing project: providing services to taxonomists for standard genome sequencing and annotation.</title>
        <authorList>
            <consortium name="The Broad Institute Genomics Platform"/>
            <consortium name="The Broad Institute Genome Sequencing Center for Infectious Disease"/>
            <person name="Wu L."/>
            <person name="Ma J."/>
        </authorList>
    </citation>
    <scope>NUCLEOTIDE SEQUENCE [LARGE SCALE GENOMIC DNA]</scope>
    <source>
        <strain evidence="4">JCM 18123</strain>
    </source>
</reference>
<gene>
    <name evidence="3" type="ORF">GCM10023224_44250</name>
</gene>
<sequence length="289" mass="31882">MAFWRSLLNRAGFAPAEPGTSTRSADGEHGRTPALRAAALEQILQEHVAALGSDHPRTITSRNNLASKYAQIGRREAAVAQFEQALLDAAVHYGEDHGQTDVIRENLAWSYEDSGRHADAAEQWETLLKRRDEHLGPVAGDTVAARSRLAINYRKSGRYDAAIAHYEKAIEDAGVPEAREDLRLGLSLACASVGRDEDGIQQLRMVLAQRRRRLGARHLDHLLVQHRLGRAYTQAGRLEDAVETLRTAYFNGLSAAGDPDIRMLTLRMRRDLAGALSALGRHREAAALF</sequence>
<evidence type="ECO:0000256" key="1">
    <source>
        <dbReference type="ARBA" id="ARBA00022737"/>
    </source>
</evidence>
<dbReference type="InterPro" id="IPR011990">
    <property type="entry name" value="TPR-like_helical_dom_sf"/>
</dbReference>
<dbReference type="Proteomes" id="UP001499993">
    <property type="component" value="Unassembled WGS sequence"/>
</dbReference>
<dbReference type="Pfam" id="PF07721">
    <property type="entry name" value="TPR_4"/>
    <property type="match status" value="1"/>
</dbReference>
<keyword evidence="4" id="KW-1185">Reference proteome</keyword>
<dbReference type="Gene3D" id="1.25.40.10">
    <property type="entry name" value="Tetratricopeptide repeat domain"/>
    <property type="match status" value="2"/>
</dbReference>
<proteinExistence type="predicted"/>
<dbReference type="InterPro" id="IPR019734">
    <property type="entry name" value="TPR_rpt"/>
</dbReference>
<evidence type="ECO:0008006" key="5">
    <source>
        <dbReference type="Google" id="ProtNLM"/>
    </source>
</evidence>
<evidence type="ECO:0000313" key="3">
    <source>
        <dbReference type="EMBL" id="GAA4954123.1"/>
    </source>
</evidence>
<dbReference type="PANTHER" id="PTHR45641">
    <property type="entry name" value="TETRATRICOPEPTIDE REPEAT PROTEIN (AFU_ORTHOLOGUE AFUA_6G03870)"/>
    <property type="match status" value="1"/>
</dbReference>
<keyword evidence="2" id="KW-0802">TPR repeat</keyword>
<protein>
    <recommendedName>
        <fullName evidence="5">Tetratricopeptide repeat protein</fullName>
    </recommendedName>
</protein>
<accession>A0ABP9GUW9</accession>
<evidence type="ECO:0000256" key="2">
    <source>
        <dbReference type="ARBA" id="ARBA00022803"/>
    </source>
</evidence>
<dbReference type="Pfam" id="PF13424">
    <property type="entry name" value="TPR_12"/>
    <property type="match status" value="2"/>
</dbReference>